<keyword evidence="8" id="KW-1185">Reference proteome</keyword>
<feature type="compositionally biased region" description="Basic and acidic residues" evidence="4">
    <location>
        <begin position="174"/>
        <end position="189"/>
    </location>
</feature>
<proteinExistence type="predicted"/>
<dbReference type="SUPFAM" id="SSF50729">
    <property type="entry name" value="PH domain-like"/>
    <property type="match status" value="1"/>
</dbReference>
<name>A0A3Q3FI38_KRYMA</name>
<dbReference type="OrthoDB" id="2157641at2759"/>
<evidence type="ECO:0000259" key="6">
    <source>
        <dbReference type="PROSITE" id="PS50190"/>
    </source>
</evidence>
<protein>
    <submittedName>
        <fullName evidence="7">PH and SEC7 domain-containing protein 4-like</fullName>
    </submittedName>
</protein>
<accession>A0A3Q3FI38</accession>
<feature type="compositionally biased region" description="Acidic residues" evidence="4">
    <location>
        <begin position="190"/>
        <end position="200"/>
    </location>
</feature>
<dbReference type="InterPro" id="IPR000904">
    <property type="entry name" value="Sec7_dom"/>
</dbReference>
<dbReference type="Gene3D" id="2.30.29.30">
    <property type="entry name" value="Pleckstrin-homology domain (PH domain)/Phosphotyrosine-binding domain (PTB)"/>
    <property type="match status" value="1"/>
</dbReference>
<feature type="compositionally biased region" description="Basic and acidic residues" evidence="4">
    <location>
        <begin position="228"/>
        <end position="239"/>
    </location>
</feature>
<feature type="compositionally biased region" description="Acidic residues" evidence="4">
    <location>
        <begin position="389"/>
        <end position="416"/>
    </location>
</feature>
<dbReference type="Ensembl" id="ENSKMAT00000012890.1">
    <property type="protein sequence ID" value="ENSKMAP00000012705.1"/>
    <property type="gene ID" value="ENSKMAG00000009513.1"/>
</dbReference>
<dbReference type="RefSeq" id="XP_017291220.1">
    <property type="nucleotide sequence ID" value="XM_017435731.3"/>
</dbReference>
<dbReference type="PANTHER" id="PTHR10663:SF338">
    <property type="entry name" value="PH AND SEC7 DOMAIN-CONTAINING PROTEIN 4"/>
    <property type="match status" value="1"/>
</dbReference>
<dbReference type="InterPro" id="IPR035999">
    <property type="entry name" value="Sec7_dom_sf"/>
</dbReference>
<dbReference type="GO" id="GO:0032012">
    <property type="term" value="P:regulation of ARF protein signal transduction"/>
    <property type="evidence" value="ECO:0007669"/>
    <property type="project" value="InterPro"/>
</dbReference>
<dbReference type="KEGG" id="kmr:108247532"/>
<evidence type="ECO:0000256" key="1">
    <source>
        <dbReference type="ARBA" id="ARBA00004632"/>
    </source>
</evidence>
<dbReference type="SMART" id="SM00233">
    <property type="entry name" value="PH"/>
    <property type="match status" value="1"/>
</dbReference>
<evidence type="ECO:0000259" key="5">
    <source>
        <dbReference type="PROSITE" id="PS50003"/>
    </source>
</evidence>
<evidence type="ECO:0000313" key="8">
    <source>
        <dbReference type="Proteomes" id="UP000264800"/>
    </source>
</evidence>
<dbReference type="AlphaFoldDB" id="A0A3Q3FI38"/>
<reference evidence="7" key="1">
    <citation type="submission" date="2025-05" db="UniProtKB">
        <authorList>
            <consortium name="Ensembl"/>
        </authorList>
    </citation>
    <scope>IDENTIFICATION</scope>
</reference>
<evidence type="ECO:0000256" key="4">
    <source>
        <dbReference type="SAM" id="MobiDB-lite"/>
    </source>
</evidence>
<feature type="region of interest" description="Disordered" evidence="4">
    <location>
        <begin position="19"/>
        <end position="38"/>
    </location>
</feature>
<dbReference type="GO" id="GO:0032587">
    <property type="term" value="C:ruffle membrane"/>
    <property type="evidence" value="ECO:0007669"/>
    <property type="project" value="UniProtKB-SubCell"/>
</dbReference>
<dbReference type="OMA" id="RTEMCED"/>
<dbReference type="GeneTree" id="ENSGT00940000155061"/>
<dbReference type="Ensembl" id="ENSKMAT00000012867.1">
    <property type="protein sequence ID" value="ENSKMAP00000012682.1"/>
    <property type="gene ID" value="ENSKMAG00000009513.1"/>
</dbReference>
<evidence type="ECO:0000313" key="7">
    <source>
        <dbReference type="Ensembl" id="ENSKMAP00000012682.1"/>
    </source>
</evidence>
<dbReference type="GeneID" id="108247532"/>
<feature type="region of interest" description="Disordered" evidence="4">
    <location>
        <begin position="161"/>
        <end position="343"/>
    </location>
</feature>
<dbReference type="Pfam" id="PF01369">
    <property type="entry name" value="Sec7"/>
    <property type="match status" value="1"/>
</dbReference>
<feature type="compositionally biased region" description="Basic and acidic residues" evidence="4">
    <location>
        <begin position="265"/>
        <end position="278"/>
    </location>
</feature>
<dbReference type="Pfam" id="PF15410">
    <property type="entry name" value="PH_9"/>
    <property type="match status" value="1"/>
</dbReference>
<dbReference type="InterPro" id="IPR001605">
    <property type="entry name" value="PH_dom-spectrin-type"/>
</dbReference>
<feature type="region of interest" description="Disordered" evidence="4">
    <location>
        <begin position="389"/>
        <end position="561"/>
    </location>
</feature>
<dbReference type="InterPro" id="IPR011993">
    <property type="entry name" value="PH-like_dom_sf"/>
</dbReference>
<dbReference type="InterPro" id="IPR041681">
    <property type="entry name" value="PH_9"/>
</dbReference>
<dbReference type="SMART" id="SM00222">
    <property type="entry name" value="Sec7"/>
    <property type="match status" value="1"/>
</dbReference>
<evidence type="ECO:0000256" key="2">
    <source>
        <dbReference type="ARBA" id="ARBA00022475"/>
    </source>
</evidence>
<dbReference type="SUPFAM" id="SSF48425">
    <property type="entry name" value="Sec7 domain"/>
    <property type="match status" value="1"/>
</dbReference>
<dbReference type="CDD" id="cd13295">
    <property type="entry name" value="PH_EFA6"/>
    <property type="match status" value="1"/>
</dbReference>
<feature type="compositionally biased region" description="Acidic residues" evidence="4">
    <location>
        <begin position="297"/>
        <end position="306"/>
    </location>
</feature>
<feature type="domain" description="SEC7" evidence="6">
    <location>
        <begin position="603"/>
        <end position="775"/>
    </location>
</feature>
<feature type="compositionally biased region" description="Basic and acidic residues" evidence="4">
    <location>
        <begin position="533"/>
        <end position="549"/>
    </location>
</feature>
<comment type="subcellular location">
    <subcellularLocation>
        <location evidence="1">Cell projection</location>
        <location evidence="1">Ruffle membrane</location>
    </subcellularLocation>
</comment>
<dbReference type="RefSeq" id="XP_017291221.1">
    <property type="nucleotide sequence ID" value="XM_017435732.3"/>
</dbReference>
<feature type="compositionally biased region" description="Acidic residues" evidence="4">
    <location>
        <begin position="460"/>
        <end position="469"/>
    </location>
</feature>
<feature type="domain" description="PH" evidence="5">
    <location>
        <begin position="815"/>
        <end position="924"/>
    </location>
</feature>
<dbReference type="GO" id="GO:0005085">
    <property type="term" value="F:guanyl-nucleotide exchange factor activity"/>
    <property type="evidence" value="ECO:0007669"/>
    <property type="project" value="InterPro"/>
</dbReference>
<dbReference type="PROSITE" id="PS50190">
    <property type="entry name" value="SEC7"/>
    <property type="match status" value="1"/>
</dbReference>
<keyword evidence="3" id="KW-0472">Membrane</keyword>
<dbReference type="InterPro" id="IPR001849">
    <property type="entry name" value="PH_domain"/>
</dbReference>
<dbReference type="CDD" id="cd00171">
    <property type="entry name" value="Sec7"/>
    <property type="match status" value="1"/>
</dbReference>
<dbReference type="PROSITE" id="PS50003">
    <property type="entry name" value="PH_DOMAIN"/>
    <property type="match status" value="1"/>
</dbReference>
<evidence type="ECO:0000256" key="3">
    <source>
        <dbReference type="ARBA" id="ARBA00023136"/>
    </source>
</evidence>
<dbReference type="PANTHER" id="PTHR10663">
    <property type="entry name" value="GUANYL-NUCLEOTIDE EXCHANGE FACTOR"/>
    <property type="match status" value="1"/>
</dbReference>
<dbReference type="InterPro" id="IPR023394">
    <property type="entry name" value="Sec7_C_sf"/>
</dbReference>
<feature type="compositionally biased region" description="Acidic residues" evidence="4">
    <location>
        <begin position="426"/>
        <end position="436"/>
    </location>
</feature>
<dbReference type="Proteomes" id="UP000264800">
    <property type="component" value="Unplaced"/>
</dbReference>
<dbReference type="FunFam" id="2.30.29.30:FF:000054">
    <property type="entry name" value="PH and SEC7 domain-containing protein 3"/>
    <property type="match status" value="1"/>
</dbReference>
<dbReference type="GO" id="GO:0005543">
    <property type="term" value="F:phospholipid binding"/>
    <property type="evidence" value="ECO:0007669"/>
    <property type="project" value="InterPro"/>
</dbReference>
<sequence>MEEENPCGAMPDCVEAVLPQPEQESRTSADQRSINGEPKVIVWGETEVQINRTEEPNEFSFPSKAEEAEHCEETTWPPHHITCTGRPISVATVQWDMPDSCAETPLLMTDSSLANELDFRSLISTSPSLHQPQEVDFELFEQEDKEEQDDAEFLNSTIACSGNNHQPCDAADAEETKTQEKEDSAHELSDSDNENAALEEDGGRSLPSAAVATEDFTENVEGSQGSKDAVEDFIDLKPEEEQEVGVLVTRQEDPEVEQPSANEAENERENEGAGEVREQQNVTGSSGEEERTSAGDAEAEEGDEGESVTYVYGEEESEEAKTDSFLGDVEVPEEPKPENTGLNICTDELIDLQEPELVEDSIHSVAEKDVGIPAQLHEDLPVQPEELEMCEGADDSVDPEQTEAVNDNEEAPAQEEENAKQIENLPETEEVTEDLGETTCLEHQECEQMASQDSPQPENSESEQQEEAETPATDSEPLGQSQGLDHSPEMEQTDQSTCQSEDSEQPGDPNQPEQAASVEAEIAQPQDQTGPSERNEQSSHPALSEKTDESDITEQSPEAEVIQQTEEAELNQVGEREEEEVVLDQAADVGPTDTGNAQKVVANGEQLKALDTEAPYMNGGEVDRGKARRLAERLFNLDNVERADVVAHFDKDNDFSHAVGEEYLKFFDFTGQTLDQALRSFLKEVLLIGESQERERVLQHFANRFHQCNPDSYSSPGAVLALACAVMLLNTDLHGQIVGKAMSSSKFVSNLDGMNDGGNFNKDLLKSLYNSIKSERLEWAVDEEVLKNLVDDAGENAPRSKANPFQDVPHDKKASVVKEGHLQRKLHADINGKRTPWGKRGWKMFYGVLKGMVLYLQKNDYYKDQMTSEEVVSVHHSLAEQASDYTKRPHVFRLQTADWRVFFFQASSKSEMNSWISRINLVSALRSSPPFAAAVGSQRRFFRPILPCSQSAFSLERQLQFHTGMLESFQADLSNQQQNVPDAKKAKAKDLEERRFRTEYLQYEKCRYEIYIQMLETWNAMKKTDSGALSSANLTLFDRATCADSVVDGQEDEGGLKKSYSSPSLELDMATPVVKVKRNISERRTYRRRIVPRWNKEV</sequence>
<dbReference type="PRINTS" id="PR00683">
    <property type="entry name" value="SPECTRINPH"/>
</dbReference>
<keyword evidence="2" id="KW-1003">Cell membrane</keyword>
<organism evidence="7 8">
    <name type="scientific">Kryptolebias marmoratus</name>
    <name type="common">Mangrove killifish</name>
    <name type="synonym">Rivulus marmoratus</name>
    <dbReference type="NCBI Taxonomy" id="37003"/>
    <lineage>
        <taxon>Eukaryota</taxon>
        <taxon>Metazoa</taxon>
        <taxon>Chordata</taxon>
        <taxon>Craniata</taxon>
        <taxon>Vertebrata</taxon>
        <taxon>Euteleostomi</taxon>
        <taxon>Actinopterygii</taxon>
        <taxon>Neopterygii</taxon>
        <taxon>Teleostei</taxon>
        <taxon>Neoteleostei</taxon>
        <taxon>Acanthomorphata</taxon>
        <taxon>Ovalentaria</taxon>
        <taxon>Atherinomorphae</taxon>
        <taxon>Cyprinodontiformes</taxon>
        <taxon>Rivulidae</taxon>
        <taxon>Kryptolebias</taxon>
    </lineage>
</organism>
<dbReference type="Gene3D" id="1.10.1000.11">
    <property type="entry name" value="Arf Nucleotide-binding Site Opener,domain 2"/>
    <property type="match status" value="1"/>
</dbReference>